<feature type="domain" description="Gamma-butyrobetaine hydroxylase-like N-terminal" evidence="18">
    <location>
        <begin position="71"/>
        <end position="138"/>
    </location>
</feature>
<keyword evidence="10" id="KW-0560">Oxidoreductase</keyword>
<evidence type="ECO:0000256" key="8">
    <source>
        <dbReference type="ARBA" id="ARBA00022873"/>
    </source>
</evidence>
<dbReference type="UniPathway" id="UPA00118"/>
<evidence type="ECO:0000256" key="5">
    <source>
        <dbReference type="ARBA" id="ARBA00012267"/>
    </source>
</evidence>
<dbReference type="InterPro" id="IPR038492">
    <property type="entry name" value="GBBH-like_N_sf"/>
</dbReference>
<dbReference type="GO" id="GO:0045329">
    <property type="term" value="P:carnitine biosynthetic process"/>
    <property type="evidence" value="ECO:0007669"/>
    <property type="project" value="UniProtKB-UniPathway"/>
</dbReference>
<dbReference type="Proteomes" id="UP000245119">
    <property type="component" value="Linkage Group LG14"/>
</dbReference>
<comment type="function">
    <text evidence="15">Converts trimethyllysine (TML) into hydroxytrimethyllysine (HTML).</text>
</comment>
<name>A0A2T7NC15_POMCA</name>
<proteinExistence type="inferred from homology"/>
<comment type="similarity">
    <text evidence="4">Belongs to the gamma-BBH/TMLD family.</text>
</comment>
<dbReference type="FunFam" id="3.60.130.10:FF:000001">
    <property type="entry name" value="Trimethyllysine dioxygenase, mitochondrial"/>
    <property type="match status" value="1"/>
</dbReference>
<dbReference type="Pfam" id="PF06155">
    <property type="entry name" value="GBBH-like_N"/>
    <property type="match status" value="1"/>
</dbReference>
<evidence type="ECO:0000256" key="3">
    <source>
        <dbReference type="ARBA" id="ARBA00005022"/>
    </source>
</evidence>
<keyword evidence="20" id="KW-1185">Reference proteome</keyword>
<organism evidence="19 20">
    <name type="scientific">Pomacea canaliculata</name>
    <name type="common">Golden apple snail</name>
    <dbReference type="NCBI Taxonomy" id="400727"/>
    <lineage>
        <taxon>Eukaryota</taxon>
        <taxon>Metazoa</taxon>
        <taxon>Spiralia</taxon>
        <taxon>Lophotrochozoa</taxon>
        <taxon>Mollusca</taxon>
        <taxon>Gastropoda</taxon>
        <taxon>Caenogastropoda</taxon>
        <taxon>Architaenioglossa</taxon>
        <taxon>Ampullarioidea</taxon>
        <taxon>Ampullariidae</taxon>
        <taxon>Pomacea</taxon>
    </lineage>
</organism>
<dbReference type="Gene3D" id="3.30.2020.30">
    <property type="match status" value="1"/>
</dbReference>
<dbReference type="InterPro" id="IPR003819">
    <property type="entry name" value="TauD/TfdA-like"/>
</dbReference>
<keyword evidence="9" id="KW-0223">Dioxygenase</keyword>
<evidence type="ECO:0000313" key="19">
    <source>
        <dbReference type="EMBL" id="PVD18709.1"/>
    </source>
</evidence>
<evidence type="ECO:0000256" key="15">
    <source>
        <dbReference type="ARBA" id="ARBA00046008"/>
    </source>
</evidence>
<dbReference type="PANTHER" id="PTHR10696:SF51">
    <property type="entry name" value="TRIMETHYLLYSINE DIOXYGENASE, MITOCHONDRIAL"/>
    <property type="match status" value="1"/>
</dbReference>
<dbReference type="InterPro" id="IPR012776">
    <property type="entry name" value="Trimethyllysine_dOase"/>
</dbReference>
<dbReference type="GO" id="GO:0050353">
    <property type="term" value="F:trimethyllysine dioxygenase activity"/>
    <property type="evidence" value="ECO:0007669"/>
    <property type="project" value="UniProtKB-EC"/>
</dbReference>
<keyword evidence="11" id="KW-0408">Iron</keyword>
<feature type="domain" description="TauD/TfdA-like" evidence="17">
    <location>
        <begin position="177"/>
        <end position="404"/>
    </location>
</feature>
<gene>
    <name evidence="19" type="ORF">C0Q70_21260</name>
</gene>
<dbReference type="InterPro" id="IPR050411">
    <property type="entry name" value="AlphaKG_dependent_hydroxylases"/>
</dbReference>
<keyword evidence="7" id="KW-0479">Metal-binding</keyword>
<evidence type="ECO:0000256" key="6">
    <source>
        <dbReference type="ARBA" id="ARBA00016835"/>
    </source>
</evidence>
<evidence type="ECO:0000259" key="17">
    <source>
        <dbReference type="Pfam" id="PF02668"/>
    </source>
</evidence>
<evidence type="ECO:0000256" key="12">
    <source>
        <dbReference type="ARBA" id="ARBA00030363"/>
    </source>
</evidence>
<dbReference type="OrthoDB" id="408743at2759"/>
<evidence type="ECO:0000256" key="11">
    <source>
        <dbReference type="ARBA" id="ARBA00023004"/>
    </source>
</evidence>
<evidence type="ECO:0000256" key="2">
    <source>
        <dbReference type="ARBA" id="ARBA00001961"/>
    </source>
</evidence>
<evidence type="ECO:0000313" key="20">
    <source>
        <dbReference type="Proteomes" id="UP000245119"/>
    </source>
</evidence>
<dbReference type="EMBL" id="PZQS01000014">
    <property type="protein sequence ID" value="PVD18709.1"/>
    <property type="molecule type" value="Genomic_DNA"/>
</dbReference>
<comment type="catalytic activity">
    <reaction evidence="16">
        <text>N(6),N(6),N(6)-trimethyl-L-lysine + 2-oxoglutarate + O2 = (3S)-3-hydroxy-N(6),N(6),N(6)-trimethyl-L-lysine + succinate + CO2</text>
        <dbReference type="Rhea" id="RHEA:14181"/>
        <dbReference type="ChEBI" id="CHEBI:15379"/>
        <dbReference type="ChEBI" id="CHEBI:16526"/>
        <dbReference type="ChEBI" id="CHEBI:16810"/>
        <dbReference type="ChEBI" id="CHEBI:30031"/>
        <dbReference type="ChEBI" id="CHEBI:58100"/>
        <dbReference type="ChEBI" id="CHEBI:141499"/>
        <dbReference type="EC" id="1.14.11.8"/>
    </reaction>
</comment>
<sequence>MVKCGQKRVATREYYSLFSHSPLPSVDFIDHVLPNTKIGFSNGFLTNNFATVSNGMDVQSVGGGLKVHLVGRDAEIPFVWLRDHCRCEVCYNAVTFQKNVENYVLTEDLAAREVQMNGECLKITWQDGHISTYSLQWISRNFFPQQESIVKQFLWDGNLIKSQSLPCVPCNVYLKTDKGLQEVLSNILKYGFCIVNEVSVTEESTGTVAERICCILETVFGRLNTVKPDLQFNDTAYTSIAIGAHTDTTYYTLPAGIQLFHILHHDGKGGESLLVDGFNAAEKLRGSNPKYFETLVRTVIPHEFQDKRGHHLYSLGTVLSVDSCTQQLTLVRFNPYDRAPLNTVSAEEIPNFYASYDALKQIIWNKDNYFWLKLQPGMVLLVDNWRVLHGRSAFTGNRIFSSCYLPRDEWRSRARSLELL</sequence>
<evidence type="ECO:0000256" key="1">
    <source>
        <dbReference type="ARBA" id="ARBA00001954"/>
    </source>
</evidence>
<dbReference type="AlphaFoldDB" id="A0A2T7NC15"/>
<comment type="caution">
    <text evidence="19">The sequence shown here is derived from an EMBL/GenBank/DDBJ whole genome shotgun (WGS) entry which is preliminary data.</text>
</comment>
<dbReference type="PANTHER" id="PTHR10696">
    <property type="entry name" value="GAMMA-BUTYROBETAINE HYDROXYLASE-RELATED"/>
    <property type="match status" value="1"/>
</dbReference>
<protein>
    <recommendedName>
        <fullName evidence="6">Trimethyllysine dioxygenase, mitochondrial</fullName>
        <ecNumber evidence="5">1.14.11.8</ecNumber>
    </recommendedName>
    <alternativeName>
        <fullName evidence="13">Epsilon-trimethyllysine 2-oxoglutarate dioxygenase</fullName>
    </alternativeName>
    <alternativeName>
        <fullName evidence="12">TML hydroxylase</fullName>
    </alternativeName>
    <alternativeName>
        <fullName evidence="14">TML-alpha-ketoglutarate dioxygenase</fullName>
    </alternativeName>
</protein>
<dbReference type="GO" id="GO:0005506">
    <property type="term" value="F:iron ion binding"/>
    <property type="evidence" value="ECO:0007669"/>
    <property type="project" value="InterPro"/>
</dbReference>
<evidence type="ECO:0000256" key="16">
    <source>
        <dbReference type="ARBA" id="ARBA00049334"/>
    </source>
</evidence>
<evidence type="ECO:0000256" key="7">
    <source>
        <dbReference type="ARBA" id="ARBA00022723"/>
    </source>
</evidence>
<keyword evidence="8" id="KW-0124">Carnitine biosynthesis</keyword>
<dbReference type="CDD" id="cd00250">
    <property type="entry name" value="CAS_like"/>
    <property type="match status" value="1"/>
</dbReference>
<evidence type="ECO:0000256" key="10">
    <source>
        <dbReference type="ARBA" id="ARBA00023002"/>
    </source>
</evidence>
<dbReference type="NCBIfam" id="TIGR02410">
    <property type="entry name" value="carnitine_TMLD"/>
    <property type="match status" value="1"/>
</dbReference>
<evidence type="ECO:0000256" key="14">
    <source>
        <dbReference type="ARBA" id="ARBA00032283"/>
    </source>
</evidence>
<dbReference type="FunFam" id="3.30.2020.30:FF:000002">
    <property type="entry name" value="Putative gamma-butyrobetaine dioxygenase"/>
    <property type="match status" value="1"/>
</dbReference>
<dbReference type="InterPro" id="IPR010376">
    <property type="entry name" value="GBBH-like_N"/>
</dbReference>
<comment type="cofactor">
    <cofactor evidence="1">
        <name>Fe(2+)</name>
        <dbReference type="ChEBI" id="CHEBI:29033"/>
    </cofactor>
</comment>
<dbReference type="GO" id="GO:0005739">
    <property type="term" value="C:mitochondrion"/>
    <property type="evidence" value="ECO:0007669"/>
    <property type="project" value="TreeGrafter"/>
</dbReference>
<comment type="pathway">
    <text evidence="3">Amine and polyamine biosynthesis; carnitine biosynthesis.</text>
</comment>
<dbReference type="Pfam" id="PF02668">
    <property type="entry name" value="TauD"/>
    <property type="match status" value="1"/>
</dbReference>
<evidence type="ECO:0000259" key="18">
    <source>
        <dbReference type="Pfam" id="PF06155"/>
    </source>
</evidence>
<evidence type="ECO:0000256" key="9">
    <source>
        <dbReference type="ARBA" id="ARBA00022964"/>
    </source>
</evidence>
<dbReference type="EC" id="1.14.11.8" evidence="5"/>
<dbReference type="SUPFAM" id="SSF51197">
    <property type="entry name" value="Clavaminate synthase-like"/>
    <property type="match status" value="1"/>
</dbReference>
<reference evidence="19 20" key="1">
    <citation type="submission" date="2018-04" db="EMBL/GenBank/DDBJ databases">
        <title>The genome of golden apple snail Pomacea canaliculata provides insight into stress tolerance and invasive adaptation.</title>
        <authorList>
            <person name="Liu C."/>
            <person name="Liu B."/>
            <person name="Ren Y."/>
            <person name="Zhang Y."/>
            <person name="Wang H."/>
            <person name="Li S."/>
            <person name="Jiang F."/>
            <person name="Yin L."/>
            <person name="Zhang G."/>
            <person name="Qian W."/>
            <person name="Fan W."/>
        </authorList>
    </citation>
    <scope>NUCLEOTIDE SEQUENCE [LARGE SCALE GENOMIC DNA]</scope>
    <source>
        <strain evidence="19">SZHN2017</strain>
        <tissue evidence="19">Muscle</tissue>
    </source>
</reference>
<dbReference type="Gene3D" id="3.60.130.10">
    <property type="entry name" value="Clavaminate synthase-like"/>
    <property type="match status" value="1"/>
</dbReference>
<evidence type="ECO:0000256" key="13">
    <source>
        <dbReference type="ARBA" id="ARBA00031778"/>
    </source>
</evidence>
<dbReference type="InterPro" id="IPR042098">
    <property type="entry name" value="TauD-like_sf"/>
</dbReference>
<comment type="cofactor">
    <cofactor evidence="2">
        <name>L-ascorbate</name>
        <dbReference type="ChEBI" id="CHEBI:38290"/>
    </cofactor>
</comment>
<dbReference type="STRING" id="400727.A0A2T7NC15"/>
<accession>A0A2T7NC15</accession>
<evidence type="ECO:0000256" key="4">
    <source>
        <dbReference type="ARBA" id="ARBA00008654"/>
    </source>
</evidence>